<evidence type="ECO:0000313" key="3">
    <source>
        <dbReference type="EMBL" id="GAB79214.1"/>
    </source>
</evidence>
<dbReference type="OrthoDB" id="2987348at2"/>
<feature type="domain" description="AB hydrolase-1" evidence="2">
    <location>
        <begin position="34"/>
        <end position="271"/>
    </location>
</feature>
<comment type="caution">
    <text evidence="3">The sequence shown here is derived from an EMBL/GenBank/DDBJ whole genome shotgun (WGS) entry which is preliminary data.</text>
</comment>
<sequence>MRQFTRDGLVFDVRDSAGDVDGTAGAPGAARTAVLLHGFPQDSHAWTGVTPLLVEGGFRVLAPDLRGYSPGARPTSRSAYRLEVLAEDVLALLDQAGVDRAHVVGHDWGGALAWELATRHPGRVSRLTVLSTPHPAALAWAMRHSTQALRSWYMAAVQVPVIPERVLAARVRRRGLSGFGLPAEQEQAYRARLLTEEGWRGGLSWYRGRWARPAPDVAPVLGPVRVPTTYVWGRQDAYLGRAAAYRTARHVDAPYRFVELDADHWLPEKHPREVASAVLSDVH</sequence>
<dbReference type="AlphaFoldDB" id="K6VR37"/>
<dbReference type="SUPFAM" id="SSF53474">
    <property type="entry name" value="alpha/beta-Hydrolases"/>
    <property type="match status" value="1"/>
</dbReference>
<dbReference type="InterPro" id="IPR000073">
    <property type="entry name" value="AB_hydrolase_1"/>
</dbReference>
<dbReference type="PANTHER" id="PTHR43329">
    <property type="entry name" value="EPOXIDE HYDROLASE"/>
    <property type="match status" value="1"/>
</dbReference>
<evidence type="ECO:0000313" key="4">
    <source>
        <dbReference type="Proteomes" id="UP000008495"/>
    </source>
</evidence>
<evidence type="ECO:0000256" key="1">
    <source>
        <dbReference type="ARBA" id="ARBA00022801"/>
    </source>
</evidence>
<reference evidence="3 4" key="1">
    <citation type="submission" date="2012-08" db="EMBL/GenBank/DDBJ databases">
        <title>Whole genome shotgun sequence of Austwickia chelonae NBRC 105200.</title>
        <authorList>
            <person name="Yoshida I."/>
            <person name="Hosoyama A."/>
            <person name="Tsuchikane K."/>
            <person name="Katsumata H."/>
            <person name="Ando Y."/>
            <person name="Ohji S."/>
            <person name="Hamada M."/>
            <person name="Tamura T."/>
            <person name="Yamazoe A."/>
            <person name="Yamazaki S."/>
            <person name="Fujita N."/>
        </authorList>
    </citation>
    <scope>NUCLEOTIDE SEQUENCE [LARGE SCALE GENOMIC DNA]</scope>
    <source>
        <strain evidence="3 4">NBRC 105200</strain>
    </source>
</reference>
<name>K6VR37_9MICO</name>
<dbReference type="Proteomes" id="UP000008495">
    <property type="component" value="Unassembled WGS sequence"/>
</dbReference>
<evidence type="ECO:0000259" key="2">
    <source>
        <dbReference type="Pfam" id="PF00561"/>
    </source>
</evidence>
<protein>
    <submittedName>
        <fullName evidence="3">Putative hydrolase</fullName>
    </submittedName>
</protein>
<dbReference type="GO" id="GO:0016787">
    <property type="term" value="F:hydrolase activity"/>
    <property type="evidence" value="ECO:0007669"/>
    <property type="project" value="UniProtKB-KW"/>
</dbReference>
<dbReference type="Pfam" id="PF00561">
    <property type="entry name" value="Abhydrolase_1"/>
    <property type="match status" value="1"/>
</dbReference>
<dbReference type="Gene3D" id="3.40.50.1820">
    <property type="entry name" value="alpha/beta hydrolase"/>
    <property type="match status" value="1"/>
</dbReference>
<keyword evidence="1 3" id="KW-0378">Hydrolase</keyword>
<dbReference type="PRINTS" id="PR00111">
    <property type="entry name" value="ABHYDROLASE"/>
</dbReference>
<dbReference type="PRINTS" id="PR00412">
    <property type="entry name" value="EPOXHYDRLASE"/>
</dbReference>
<keyword evidence="4" id="KW-1185">Reference proteome</keyword>
<dbReference type="RefSeq" id="WP_006503971.1">
    <property type="nucleotide sequence ID" value="NZ_BAGZ01000021.1"/>
</dbReference>
<dbReference type="InterPro" id="IPR029058">
    <property type="entry name" value="AB_hydrolase_fold"/>
</dbReference>
<gene>
    <name evidence="3" type="ORF">AUCHE_21_00400</name>
</gene>
<organism evidence="3 4">
    <name type="scientific">Austwickia chelonae NBRC 105200</name>
    <dbReference type="NCBI Taxonomy" id="1184607"/>
    <lineage>
        <taxon>Bacteria</taxon>
        <taxon>Bacillati</taxon>
        <taxon>Actinomycetota</taxon>
        <taxon>Actinomycetes</taxon>
        <taxon>Micrococcales</taxon>
        <taxon>Dermatophilaceae</taxon>
        <taxon>Austwickia</taxon>
    </lineage>
</organism>
<dbReference type="eggNOG" id="COG0596">
    <property type="taxonomic scope" value="Bacteria"/>
</dbReference>
<proteinExistence type="predicted"/>
<dbReference type="STRING" id="100225.SAMN05421595_2522"/>
<accession>K6VR37</accession>
<dbReference type="EMBL" id="BAGZ01000021">
    <property type="protein sequence ID" value="GAB79214.1"/>
    <property type="molecule type" value="Genomic_DNA"/>
</dbReference>
<dbReference type="InterPro" id="IPR000639">
    <property type="entry name" value="Epox_hydrolase-like"/>
</dbReference>